<keyword evidence="1 4" id="KW-0808">Transferase</keyword>
<dbReference type="EC" id="2.3.1.-" evidence="4"/>
<name>A0ABV6C762_9GAMM</name>
<dbReference type="CDD" id="cd04301">
    <property type="entry name" value="NAT_SF"/>
    <property type="match status" value="1"/>
</dbReference>
<gene>
    <name evidence="4" type="ORF">ACFFIT_01610</name>
</gene>
<proteinExistence type="predicted"/>
<dbReference type="EMBL" id="JBHLXE010000016">
    <property type="protein sequence ID" value="MFC0178803.1"/>
    <property type="molecule type" value="Genomic_DNA"/>
</dbReference>
<accession>A0ABV6C762</accession>
<evidence type="ECO:0000313" key="5">
    <source>
        <dbReference type="Proteomes" id="UP001589758"/>
    </source>
</evidence>
<dbReference type="Proteomes" id="UP001589758">
    <property type="component" value="Unassembled WGS sequence"/>
</dbReference>
<keyword evidence="2 4" id="KW-0012">Acyltransferase</keyword>
<dbReference type="PANTHER" id="PTHR43072">
    <property type="entry name" value="N-ACETYLTRANSFERASE"/>
    <property type="match status" value="1"/>
</dbReference>
<evidence type="ECO:0000313" key="4">
    <source>
        <dbReference type="EMBL" id="MFC0178803.1"/>
    </source>
</evidence>
<sequence>MIIRTFKDEDFDSVITLWERCHLNSDEGDLELDIELKLAHGISLFLVAEASGQVVGTLLGGYNGQTGTGSHLAVHPEFRGRGIANALITRLEKKLSAMGCPKLEFSVSSENYMLIHMFENLSYNERNIVVLEKTILHKAE</sequence>
<dbReference type="RefSeq" id="WP_385875774.1">
    <property type="nucleotide sequence ID" value="NZ_JBHLXE010000016.1"/>
</dbReference>
<keyword evidence="5" id="KW-1185">Reference proteome</keyword>
<organism evidence="4 5">
    <name type="scientific">Thorsellia kenyensis</name>
    <dbReference type="NCBI Taxonomy" id="1549888"/>
    <lineage>
        <taxon>Bacteria</taxon>
        <taxon>Pseudomonadati</taxon>
        <taxon>Pseudomonadota</taxon>
        <taxon>Gammaproteobacteria</taxon>
        <taxon>Enterobacterales</taxon>
        <taxon>Thorselliaceae</taxon>
        <taxon>Thorsellia</taxon>
    </lineage>
</organism>
<reference evidence="4 5" key="1">
    <citation type="submission" date="2024-09" db="EMBL/GenBank/DDBJ databases">
        <authorList>
            <person name="Sun Q."/>
            <person name="Mori K."/>
        </authorList>
    </citation>
    <scope>NUCLEOTIDE SEQUENCE [LARGE SCALE GENOMIC DNA]</scope>
    <source>
        <strain evidence="4 5">CCM 8545</strain>
    </source>
</reference>
<dbReference type="Gene3D" id="3.40.630.30">
    <property type="match status" value="1"/>
</dbReference>
<dbReference type="InterPro" id="IPR016181">
    <property type="entry name" value="Acyl_CoA_acyltransferase"/>
</dbReference>
<dbReference type="PANTHER" id="PTHR43072:SF51">
    <property type="entry name" value="ABC SUPERFAMILY TRANSPORT PROTEIN"/>
    <property type="match status" value="1"/>
</dbReference>
<evidence type="ECO:0000256" key="1">
    <source>
        <dbReference type="ARBA" id="ARBA00022679"/>
    </source>
</evidence>
<dbReference type="Pfam" id="PF00583">
    <property type="entry name" value="Acetyltransf_1"/>
    <property type="match status" value="1"/>
</dbReference>
<protein>
    <submittedName>
        <fullName evidence="4">GNAT family acetyltransferase</fullName>
        <ecNumber evidence="4">2.3.1.-</ecNumber>
    </submittedName>
</protein>
<dbReference type="SUPFAM" id="SSF55729">
    <property type="entry name" value="Acyl-CoA N-acyltransferases (Nat)"/>
    <property type="match status" value="1"/>
</dbReference>
<dbReference type="NCBIfam" id="NF002959">
    <property type="entry name" value="PRK03624.1"/>
    <property type="match status" value="1"/>
</dbReference>
<dbReference type="PROSITE" id="PS51186">
    <property type="entry name" value="GNAT"/>
    <property type="match status" value="1"/>
</dbReference>
<feature type="domain" description="N-acetyltransferase" evidence="3">
    <location>
        <begin position="1"/>
        <end position="140"/>
    </location>
</feature>
<evidence type="ECO:0000256" key="2">
    <source>
        <dbReference type="ARBA" id="ARBA00023315"/>
    </source>
</evidence>
<dbReference type="InterPro" id="IPR000182">
    <property type="entry name" value="GNAT_dom"/>
</dbReference>
<comment type="caution">
    <text evidence="4">The sequence shown here is derived from an EMBL/GenBank/DDBJ whole genome shotgun (WGS) entry which is preliminary data.</text>
</comment>
<evidence type="ECO:0000259" key="3">
    <source>
        <dbReference type="PROSITE" id="PS51186"/>
    </source>
</evidence>
<dbReference type="GO" id="GO:0016746">
    <property type="term" value="F:acyltransferase activity"/>
    <property type="evidence" value="ECO:0007669"/>
    <property type="project" value="UniProtKB-KW"/>
</dbReference>